<evidence type="ECO:0000256" key="7">
    <source>
        <dbReference type="SAM" id="Phobius"/>
    </source>
</evidence>
<feature type="transmembrane region" description="Helical" evidence="7">
    <location>
        <begin position="289"/>
        <end position="308"/>
    </location>
</feature>
<dbReference type="EMBL" id="JACRWE010000003">
    <property type="protein sequence ID" value="MBC5996731.1"/>
    <property type="molecule type" value="Genomic_DNA"/>
</dbReference>
<comment type="similarity">
    <text evidence="2">Belongs to the acyltransferase 3 family.</text>
</comment>
<keyword evidence="3" id="KW-1003">Cell membrane</keyword>
<protein>
    <submittedName>
        <fullName evidence="9">Acyltransferase</fullName>
    </submittedName>
</protein>
<comment type="subcellular location">
    <subcellularLocation>
        <location evidence="1">Cell membrane</location>
        <topology evidence="1">Multi-pass membrane protein</topology>
    </subcellularLocation>
</comment>
<feature type="transmembrane region" description="Helical" evidence="7">
    <location>
        <begin position="320"/>
        <end position="340"/>
    </location>
</feature>
<dbReference type="Proteomes" id="UP000609849">
    <property type="component" value="Unassembled WGS sequence"/>
</dbReference>
<keyword evidence="9" id="KW-0808">Transferase</keyword>
<dbReference type="Pfam" id="PF01757">
    <property type="entry name" value="Acyl_transf_3"/>
    <property type="match status" value="1"/>
</dbReference>
<feature type="domain" description="Acyltransferase 3" evidence="8">
    <location>
        <begin position="14"/>
        <end position="337"/>
    </location>
</feature>
<comment type="caution">
    <text evidence="9">The sequence shown here is derived from an EMBL/GenBank/DDBJ whole genome shotgun (WGS) entry which is preliminary data.</text>
</comment>
<name>A0ABR7JP73_9FIRM</name>
<reference evidence="9 10" key="1">
    <citation type="submission" date="2020-08" db="EMBL/GenBank/DDBJ databases">
        <authorList>
            <person name="Liu C."/>
            <person name="Sun Q."/>
        </authorList>
    </citation>
    <scope>NUCLEOTIDE SEQUENCE [LARGE SCALE GENOMIC DNA]</scope>
    <source>
        <strain evidence="9 10">NSJ-18</strain>
    </source>
</reference>
<evidence type="ECO:0000259" key="8">
    <source>
        <dbReference type="Pfam" id="PF01757"/>
    </source>
</evidence>
<keyword evidence="10" id="KW-1185">Reference proteome</keyword>
<keyword evidence="4 7" id="KW-0812">Transmembrane</keyword>
<dbReference type="PANTHER" id="PTHR40074:SF2">
    <property type="entry name" value="O-ACETYLTRANSFERASE WECH"/>
    <property type="match status" value="1"/>
</dbReference>
<evidence type="ECO:0000313" key="10">
    <source>
        <dbReference type="Proteomes" id="UP000609849"/>
    </source>
</evidence>
<feature type="transmembrane region" description="Helical" evidence="7">
    <location>
        <begin position="156"/>
        <end position="175"/>
    </location>
</feature>
<evidence type="ECO:0000256" key="1">
    <source>
        <dbReference type="ARBA" id="ARBA00004651"/>
    </source>
</evidence>
<keyword evidence="9" id="KW-0012">Acyltransferase</keyword>
<feature type="transmembrane region" description="Helical" evidence="7">
    <location>
        <begin position="12"/>
        <end position="31"/>
    </location>
</feature>
<dbReference type="RefSeq" id="WP_153971284.1">
    <property type="nucleotide sequence ID" value="NZ_JACRWE010000003.1"/>
</dbReference>
<feature type="transmembrane region" description="Helical" evidence="7">
    <location>
        <begin position="195"/>
        <end position="218"/>
    </location>
</feature>
<dbReference type="GO" id="GO:0016746">
    <property type="term" value="F:acyltransferase activity"/>
    <property type="evidence" value="ECO:0007669"/>
    <property type="project" value="UniProtKB-KW"/>
</dbReference>
<feature type="transmembrane region" description="Helical" evidence="7">
    <location>
        <begin position="128"/>
        <end position="147"/>
    </location>
</feature>
<evidence type="ECO:0000256" key="6">
    <source>
        <dbReference type="ARBA" id="ARBA00023136"/>
    </source>
</evidence>
<dbReference type="InterPro" id="IPR002656">
    <property type="entry name" value="Acyl_transf_3_dom"/>
</dbReference>
<evidence type="ECO:0000256" key="4">
    <source>
        <dbReference type="ARBA" id="ARBA00022692"/>
    </source>
</evidence>
<accession>A0ABR7JP73</accession>
<sequence length="345" mass="40350">MHYEKVNEKVRFGQIDLFKFIAALLVITIHTDPLITYSDFANFILTRIISRLAVPFFFISSGYLFSIKLSDDKVKNNKLLLNYIKKIFKLYLFSIVIYIPINLYNGYFKDNNSIISFLKDFIFNGTMYHLWYLPALILGMIIVYLLISNLGLNKTLIISIALYIIGLFGDSYYGISNDIDFLKYIYDKLFLIFKYTRNGLFFAPIYITLGYQLLCLYNKDKVDQLLKRDLEIFIIFFLLFAIESTVLKICNLPKHDSMTLFLVPSVYFLFRICLQLKNIQIKSLRQLSLYVYILHPMMIVVARVIGKITKTSNFIIDNSLINYLIVTLLSIIISTLLINIKPRKI</sequence>
<feature type="transmembrane region" description="Helical" evidence="7">
    <location>
        <begin position="87"/>
        <end position="108"/>
    </location>
</feature>
<evidence type="ECO:0000256" key="3">
    <source>
        <dbReference type="ARBA" id="ARBA00022475"/>
    </source>
</evidence>
<organism evidence="9 10">
    <name type="scientific">Romboutsia faecis</name>
    <dbReference type="NCBI Taxonomy" id="2764597"/>
    <lineage>
        <taxon>Bacteria</taxon>
        <taxon>Bacillati</taxon>
        <taxon>Bacillota</taxon>
        <taxon>Clostridia</taxon>
        <taxon>Peptostreptococcales</taxon>
        <taxon>Peptostreptococcaceae</taxon>
        <taxon>Romboutsia</taxon>
    </lineage>
</organism>
<feature type="transmembrane region" description="Helical" evidence="7">
    <location>
        <begin position="43"/>
        <end position="66"/>
    </location>
</feature>
<gene>
    <name evidence="9" type="ORF">H8923_08155</name>
</gene>
<evidence type="ECO:0000256" key="2">
    <source>
        <dbReference type="ARBA" id="ARBA00007400"/>
    </source>
</evidence>
<feature type="transmembrane region" description="Helical" evidence="7">
    <location>
        <begin position="230"/>
        <end position="247"/>
    </location>
</feature>
<keyword evidence="6 7" id="KW-0472">Membrane</keyword>
<proteinExistence type="inferred from homology"/>
<evidence type="ECO:0000313" key="9">
    <source>
        <dbReference type="EMBL" id="MBC5996731.1"/>
    </source>
</evidence>
<dbReference type="PANTHER" id="PTHR40074">
    <property type="entry name" value="O-ACETYLTRANSFERASE WECH"/>
    <property type="match status" value="1"/>
</dbReference>
<evidence type="ECO:0000256" key="5">
    <source>
        <dbReference type="ARBA" id="ARBA00022989"/>
    </source>
</evidence>
<keyword evidence="5 7" id="KW-1133">Transmembrane helix</keyword>
<feature type="transmembrane region" description="Helical" evidence="7">
    <location>
        <begin position="259"/>
        <end position="277"/>
    </location>
</feature>